<sequence length="178" mass="20058">MYKNYSMIVLLILVVIVSTGGTPATVTTSLPTELIVGDTWTYKRSNSSMAITATVVDAFTDEFGQKIIKVIDNSSEVIGPTGLFGWENETFSFKIVKFENLTKYASAWGNFPIYEEGIMTVNITLLPNITLEMPLTKTPMTLWSFYGYSNQYSYDPYLDAMEGEVGNIQRVRYVLDYN</sequence>
<accession>A0A0F9FEC2</accession>
<organism evidence="1">
    <name type="scientific">marine sediment metagenome</name>
    <dbReference type="NCBI Taxonomy" id="412755"/>
    <lineage>
        <taxon>unclassified sequences</taxon>
        <taxon>metagenomes</taxon>
        <taxon>ecological metagenomes</taxon>
    </lineage>
</organism>
<dbReference type="EMBL" id="LAZR01032945">
    <property type="protein sequence ID" value="KKL49477.1"/>
    <property type="molecule type" value="Genomic_DNA"/>
</dbReference>
<dbReference type="AlphaFoldDB" id="A0A0F9FEC2"/>
<feature type="non-terminal residue" evidence="1">
    <location>
        <position position="178"/>
    </location>
</feature>
<gene>
    <name evidence="1" type="ORF">LCGC14_2315130</name>
</gene>
<proteinExistence type="predicted"/>
<protein>
    <submittedName>
        <fullName evidence="1">Uncharacterized protein</fullName>
    </submittedName>
</protein>
<evidence type="ECO:0000313" key="1">
    <source>
        <dbReference type="EMBL" id="KKL49477.1"/>
    </source>
</evidence>
<reference evidence="1" key="1">
    <citation type="journal article" date="2015" name="Nature">
        <title>Complex archaea that bridge the gap between prokaryotes and eukaryotes.</title>
        <authorList>
            <person name="Spang A."/>
            <person name="Saw J.H."/>
            <person name="Jorgensen S.L."/>
            <person name="Zaremba-Niedzwiedzka K."/>
            <person name="Martijn J."/>
            <person name="Lind A.E."/>
            <person name="van Eijk R."/>
            <person name="Schleper C."/>
            <person name="Guy L."/>
            <person name="Ettema T.J."/>
        </authorList>
    </citation>
    <scope>NUCLEOTIDE SEQUENCE</scope>
</reference>
<name>A0A0F9FEC2_9ZZZZ</name>
<comment type="caution">
    <text evidence="1">The sequence shown here is derived from an EMBL/GenBank/DDBJ whole genome shotgun (WGS) entry which is preliminary data.</text>
</comment>